<dbReference type="InterPro" id="IPR005370">
    <property type="entry name" value="UPF0180"/>
</dbReference>
<dbReference type="EMBL" id="FQZV01000015">
    <property type="protein sequence ID" value="SHJ14854.1"/>
    <property type="molecule type" value="Genomic_DNA"/>
</dbReference>
<dbReference type="AlphaFoldDB" id="A0A1M6GY65"/>
<accession>A0A1M6GY65</accession>
<organism evidence="1 2">
    <name type="scientific">Geosporobacter subterraneus DSM 17957</name>
    <dbReference type="NCBI Taxonomy" id="1121919"/>
    <lineage>
        <taxon>Bacteria</taxon>
        <taxon>Bacillati</taxon>
        <taxon>Bacillota</taxon>
        <taxon>Clostridia</taxon>
        <taxon>Peptostreptococcales</taxon>
        <taxon>Thermotaleaceae</taxon>
        <taxon>Geosporobacter</taxon>
    </lineage>
</organism>
<keyword evidence="2" id="KW-1185">Reference proteome</keyword>
<protein>
    <submittedName>
        <fullName evidence="1">Uncharacterized protein family (UPF0180)</fullName>
    </submittedName>
</protein>
<dbReference type="OrthoDB" id="1955201at2"/>
<evidence type="ECO:0000313" key="1">
    <source>
        <dbReference type="EMBL" id="SHJ14854.1"/>
    </source>
</evidence>
<reference evidence="2" key="1">
    <citation type="submission" date="2016-11" db="EMBL/GenBank/DDBJ databases">
        <authorList>
            <person name="Varghese N."/>
            <person name="Submissions S."/>
        </authorList>
    </citation>
    <scope>NUCLEOTIDE SEQUENCE [LARGE SCALE GENOMIC DNA]</scope>
    <source>
        <strain evidence="2">DSM 17957</strain>
    </source>
</reference>
<dbReference type="Proteomes" id="UP000184536">
    <property type="component" value="Unassembled WGS sequence"/>
</dbReference>
<dbReference type="RefSeq" id="WP_110940630.1">
    <property type="nucleotide sequence ID" value="NZ_FQZV01000015.1"/>
</dbReference>
<evidence type="ECO:0000313" key="2">
    <source>
        <dbReference type="Proteomes" id="UP000184536"/>
    </source>
</evidence>
<name>A0A1M6GY65_9FIRM</name>
<dbReference type="Pfam" id="PF03698">
    <property type="entry name" value="UPF0180"/>
    <property type="match status" value="1"/>
</dbReference>
<dbReference type="STRING" id="1121919.SAMN02745975_01399"/>
<proteinExistence type="predicted"/>
<sequence>MLGKVVAVQTGLDSIADKLRNKGYYVTDFNGTKEPIDAMVYSEQVGYQMPPQVTSSRILLNNQYVVMLNADELGEDEIVNRIDAIR</sequence>
<gene>
    <name evidence="1" type="ORF">SAMN02745975_01399</name>
</gene>